<keyword evidence="13" id="KW-1185">Reference proteome</keyword>
<dbReference type="PROSITE" id="PS00211">
    <property type="entry name" value="ABC_TRANSPORTER_1"/>
    <property type="match status" value="1"/>
</dbReference>
<evidence type="ECO:0000256" key="7">
    <source>
        <dbReference type="ARBA" id="ARBA00022967"/>
    </source>
</evidence>
<evidence type="ECO:0000256" key="4">
    <source>
        <dbReference type="ARBA" id="ARBA00022519"/>
    </source>
</evidence>
<dbReference type="InterPro" id="IPR011868">
    <property type="entry name" value="ModC_ABC_ATP-bd"/>
</dbReference>
<dbReference type="GO" id="GO:0015098">
    <property type="term" value="F:molybdate ion transmembrane transporter activity"/>
    <property type="evidence" value="ECO:0007669"/>
    <property type="project" value="InterPro"/>
</dbReference>
<evidence type="ECO:0000256" key="6">
    <source>
        <dbReference type="ARBA" id="ARBA00022840"/>
    </source>
</evidence>
<dbReference type="GO" id="GO:0016020">
    <property type="term" value="C:membrane"/>
    <property type="evidence" value="ECO:0007669"/>
    <property type="project" value="InterPro"/>
</dbReference>
<proteinExistence type="predicted"/>
<dbReference type="PROSITE" id="PS50893">
    <property type="entry name" value="ABC_TRANSPORTER_2"/>
    <property type="match status" value="1"/>
</dbReference>
<comment type="caution">
    <text evidence="12">The sequence shown here is derived from an EMBL/GenBank/DDBJ whole genome shotgun (WGS) entry which is preliminary data.</text>
</comment>
<dbReference type="PANTHER" id="PTHR43514:SF4">
    <property type="entry name" value="ABC TRANSPORTER I FAMILY MEMBER 10"/>
    <property type="match status" value="1"/>
</dbReference>
<keyword evidence="8" id="KW-0472">Membrane</keyword>
<dbReference type="InterPro" id="IPR008995">
    <property type="entry name" value="Mo/tungstate-bd_C_term_dom"/>
</dbReference>
<dbReference type="Pfam" id="PF03459">
    <property type="entry name" value="TOBE"/>
    <property type="match status" value="1"/>
</dbReference>
<dbReference type="OrthoDB" id="9802264at2"/>
<dbReference type="GO" id="GO:0005524">
    <property type="term" value="F:ATP binding"/>
    <property type="evidence" value="ECO:0007669"/>
    <property type="project" value="UniProtKB-KW"/>
</dbReference>
<dbReference type="NCBIfam" id="NF008355">
    <property type="entry name" value="PRK11144.1"/>
    <property type="match status" value="1"/>
</dbReference>
<dbReference type="Proteomes" id="UP000290287">
    <property type="component" value="Unassembled WGS sequence"/>
</dbReference>
<dbReference type="InterPro" id="IPR003439">
    <property type="entry name" value="ABC_transporter-like_ATP-bd"/>
</dbReference>
<dbReference type="InterPro" id="IPR027417">
    <property type="entry name" value="P-loop_NTPase"/>
</dbReference>
<name>A0A4Q0YRY0_9GAMM</name>
<dbReference type="InterPro" id="IPR050334">
    <property type="entry name" value="Molybdenum_import_ModC"/>
</dbReference>
<keyword evidence="3 9" id="KW-0500">Molybdenum</keyword>
<keyword evidence="6 12" id="KW-0067">ATP-binding</keyword>
<dbReference type="RefSeq" id="WP_129121586.1">
    <property type="nucleotide sequence ID" value="NZ_PEIB01000005.1"/>
</dbReference>
<evidence type="ECO:0000256" key="2">
    <source>
        <dbReference type="ARBA" id="ARBA00022475"/>
    </source>
</evidence>
<dbReference type="EC" id="3.6.3.29" evidence="12"/>
<reference evidence="12 13" key="1">
    <citation type="submission" date="2017-10" db="EMBL/GenBank/DDBJ databases">
        <title>Nyctiphanis sp. nov., isolated from the stomach of the euphausiid Nyctiphanes simplex (Hansen, 1911) in the Gulf of California.</title>
        <authorList>
            <person name="Gomez-Gil B."/>
            <person name="Aguilar-Mendez M."/>
            <person name="Lopez-Cortes A."/>
            <person name="Gomez-Gutierrez J."/>
            <person name="Roque A."/>
            <person name="Lang E."/>
            <person name="Gonzalez-Castillo A."/>
        </authorList>
    </citation>
    <scope>NUCLEOTIDE SEQUENCE [LARGE SCALE GENOMIC DNA]</scope>
    <source>
        <strain evidence="12 13">CAIM 600</strain>
    </source>
</reference>
<dbReference type="PROSITE" id="PS51866">
    <property type="entry name" value="MOP"/>
    <property type="match status" value="1"/>
</dbReference>
<dbReference type="AlphaFoldDB" id="A0A4Q0YRY0"/>
<keyword evidence="12" id="KW-0378">Hydrolase</keyword>
<evidence type="ECO:0000256" key="9">
    <source>
        <dbReference type="PROSITE-ProRule" id="PRU01213"/>
    </source>
</evidence>
<dbReference type="InterPro" id="IPR003593">
    <property type="entry name" value="AAA+_ATPase"/>
</dbReference>
<dbReference type="Pfam" id="PF00005">
    <property type="entry name" value="ABC_tran"/>
    <property type="match status" value="1"/>
</dbReference>
<evidence type="ECO:0000259" key="11">
    <source>
        <dbReference type="PROSITE" id="PS51866"/>
    </source>
</evidence>
<dbReference type="SUPFAM" id="SSF50331">
    <property type="entry name" value="MOP-like"/>
    <property type="match status" value="1"/>
</dbReference>
<dbReference type="InterPro" id="IPR004606">
    <property type="entry name" value="Mop_domain"/>
</dbReference>
<keyword evidence="1" id="KW-0813">Transport</keyword>
<dbReference type="PANTHER" id="PTHR43514">
    <property type="entry name" value="ABC TRANSPORTER I FAMILY MEMBER 10"/>
    <property type="match status" value="1"/>
</dbReference>
<dbReference type="Gene3D" id="3.40.50.300">
    <property type="entry name" value="P-loop containing nucleotide triphosphate hydrolases"/>
    <property type="match status" value="1"/>
</dbReference>
<organism evidence="12 13">
    <name type="scientific">Veronia nyctiphanis</name>
    <dbReference type="NCBI Taxonomy" id="1278244"/>
    <lineage>
        <taxon>Bacteria</taxon>
        <taxon>Pseudomonadati</taxon>
        <taxon>Pseudomonadota</taxon>
        <taxon>Gammaproteobacteria</taxon>
        <taxon>Vibrionales</taxon>
        <taxon>Vibrionaceae</taxon>
        <taxon>Veronia</taxon>
    </lineage>
</organism>
<evidence type="ECO:0000256" key="5">
    <source>
        <dbReference type="ARBA" id="ARBA00022741"/>
    </source>
</evidence>
<dbReference type="FunFam" id="3.40.50.300:FF:000634">
    <property type="entry name" value="Molybdenum import ATP-binding protein ModC"/>
    <property type="match status" value="1"/>
</dbReference>
<evidence type="ECO:0000256" key="3">
    <source>
        <dbReference type="ARBA" id="ARBA00022505"/>
    </source>
</evidence>
<dbReference type="InterPro" id="IPR005116">
    <property type="entry name" value="Transp-assoc_OB_typ1"/>
</dbReference>
<dbReference type="GO" id="GO:0016887">
    <property type="term" value="F:ATP hydrolysis activity"/>
    <property type="evidence" value="ECO:0007669"/>
    <property type="project" value="InterPro"/>
</dbReference>
<evidence type="ECO:0000259" key="10">
    <source>
        <dbReference type="PROSITE" id="PS50893"/>
    </source>
</evidence>
<sequence>MLNIDIAKQLGDIRLEVNAALPEKGVIAVFGRSGAGKTSLVNMLGGLSSPDAGQIFLNGRCLFKLGEKDLPIEKRRIGYVFQEARLFPHYSVSGNLRYGTRGSKPQHFEQIVELLGITSLLSRYPATLSGGEKQRVAIGRALLTSPDILLMDEPLASLDTPRKRELLPYLQSLAQTLAIPIIYVSHSLDEILQLADHMLVLEQGKVIAQGALTDVWNSEEMRPWLPTKDLSTVMIATVDGTHPDYPMTRLKLSNGSVLWVSGTLLEQDADSSQNQIQLHQVRVRINASHVSLSREKPLRSSIRNQLQGCIKEFHISEEGNQVQVKISAGQDELWANITPWAFDELELAVGVEVYAQIKGVSMTQADLAQSH</sequence>
<dbReference type="EMBL" id="PEIB01000005">
    <property type="protein sequence ID" value="RXJ73912.1"/>
    <property type="molecule type" value="Genomic_DNA"/>
</dbReference>
<dbReference type="NCBIfam" id="TIGR02142">
    <property type="entry name" value="modC_ABC"/>
    <property type="match status" value="1"/>
</dbReference>
<accession>A0A4Q0YRY0</accession>
<dbReference type="GO" id="GO:0140359">
    <property type="term" value="F:ABC-type transporter activity"/>
    <property type="evidence" value="ECO:0007669"/>
    <property type="project" value="InterPro"/>
</dbReference>
<gene>
    <name evidence="12" type="primary">modC</name>
    <name evidence="12" type="ORF">CS022_06370</name>
</gene>
<feature type="domain" description="Mop" evidence="11">
    <location>
        <begin position="299"/>
        <end position="366"/>
    </location>
</feature>
<evidence type="ECO:0000256" key="1">
    <source>
        <dbReference type="ARBA" id="ARBA00022448"/>
    </source>
</evidence>
<evidence type="ECO:0000256" key="8">
    <source>
        <dbReference type="ARBA" id="ARBA00023136"/>
    </source>
</evidence>
<dbReference type="InterPro" id="IPR017871">
    <property type="entry name" value="ABC_transporter-like_CS"/>
</dbReference>
<keyword evidence="7" id="KW-1278">Translocase</keyword>
<keyword evidence="4" id="KW-0997">Cell inner membrane</keyword>
<dbReference type="Gene3D" id="2.40.50.100">
    <property type="match status" value="1"/>
</dbReference>
<keyword evidence="2" id="KW-1003">Cell membrane</keyword>
<dbReference type="SUPFAM" id="SSF52540">
    <property type="entry name" value="P-loop containing nucleoside triphosphate hydrolases"/>
    <property type="match status" value="1"/>
</dbReference>
<evidence type="ECO:0000313" key="12">
    <source>
        <dbReference type="EMBL" id="RXJ73912.1"/>
    </source>
</evidence>
<dbReference type="SMART" id="SM00382">
    <property type="entry name" value="AAA"/>
    <property type="match status" value="1"/>
</dbReference>
<protein>
    <submittedName>
        <fullName evidence="12">Molybdenum ABC transporter ATP-binding protein</fullName>
        <ecNumber evidence="12">3.6.3.29</ecNumber>
    </submittedName>
</protein>
<keyword evidence="5" id="KW-0547">Nucleotide-binding</keyword>
<feature type="domain" description="ABC transporter" evidence="10">
    <location>
        <begin position="1"/>
        <end position="228"/>
    </location>
</feature>
<evidence type="ECO:0000313" key="13">
    <source>
        <dbReference type="Proteomes" id="UP000290287"/>
    </source>
</evidence>